<dbReference type="Gene3D" id="1.20.1310.10">
    <property type="entry name" value="Cullin Repeats"/>
    <property type="match status" value="2"/>
</dbReference>
<keyword evidence="3" id="KW-0436">Ligase</keyword>
<name>A0ABR3F2V7_9AGAR</name>
<protein>
    <submittedName>
        <fullName evidence="3">Ubiquitin ligase (Cullin) of SCF</fullName>
    </submittedName>
</protein>
<evidence type="ECO:0000259" key="2">
    <source>
        <dbReference type="Pfam" id="PF00888"/>
    </source>
</evidence>
<dbReference type="InterPro" id="IPR001373">
    <property type="entry name" value="Cullin_N"/>
</dbReference>
<organism evidence="3 4">
    <name type="scientific">Marasmius crinis-equi</name>
    <dbReference type="NCBI Taxonomy" id="585013"/>
    <lineage>
        <taxon>Eukaryota</taxon>
        <taxon>Fungi</taxon>
        <taxon>Dikarya</taxon>
        <taxon>Basidiomycota</taxon>
        <taxon>Agaricomycotina</taxon>
        <taxon>Agaricomycetes</taxon>
        <taxon>Agaricomycetidae</taxon>
        <taxon>Agaricales</taxon>
        <taxon>Marasmiineae</taxon>
        <taxon>Marasmiaceae</taxon>
        <taxon>Marasmius</taxon>
    </lineage>
</organism>
<dbReference type="EMBL" id="JBAHYK010001098">
    <property type="protein sequence ID" value="KAL0569530.1"/>
    <property type="molecule type" value="Genomic_DNA"/>
</dbReference>
<dbReference type="Pfam" id="PF00888">
    <property type="entry name" value="Cullin"/>
    <property type="match status" value="1"/>
</dbReference>
<keyword evidence="4" id="KW-1185">Reference proteome</keyword>
<sequence length="294" mass="34356">MAADIFTSFPRTREERWAYLRAGVDLIMSGSQISYSRYQSLYTQAYNYCTSPDTDPTTEKTESTDPQADLYSKLAEYFAADYFEASRKQAEELHDEDLLRYYSSRWSSYDTGANYLNRLFTFLNRHWVKRQRAEGRKDVYPVYTLVLWSWREHFLLSLQQHDRKLTRALIQLAERHREGGTIDTNLINNTLSSLASLGINTENVQSLSLDTYKEHFETVFLETSEERYRKASELLRAENDEYFQAAEVRVQKEKDCISTAGEYLRPETQEELRRRCENVLIGVSAGDLGIEVTQ</sequence>
<accession>A0ABR3F2V7</accession>
<dbReference type="Proteomes" id="UP001465976">
    <property type="component" value="Unassembled WGS sequence"/>
</dbReference>
<evidence type="ECO:0000256" key="1">
    <source>
        <dbReference type="ARBA" id="ARBA00006019"/>
    </source>
</evidence>
<dbReference type="InterPro" id="IPR016159">
    <property type="entry name" value="Cullin_repeat-like_dom_sf"/>
</dbReference>
<feature type="domain" description="Cullin N-terminal" evidence="2">
    <location>
        <begin position="17"/>
        <end position="283"/>
    </location>
</feature>
<dbReference type="GO" id="GO:0016874">
    <property type="term" value="F:ligase activity"/>
    <property type="evidence" value="ECO:0007669"/>
    <property type="project" value="UniProtKB-KW"/>
</dbReference>
<proteinExistence type="inferred from homology"/>
<gene>
    <name evidence="3" type="primary">CDC53_6</name>
    <name evidence="3" type="ORF">V5O48_012430</name>
</gene>
<dbReference type="InterPro" id="IPR045093">
    <property type="entry name" value="Cullin"/>
</dbReference>
<evidence type="ECO:0000313" key="3">
    <source>
        <dbReference type="EMBL" id="KAL0569530.1"/>
    </source>
</evidence>
<comment type="caution">
    <text evidence="3">The sequence shown here is derived from an EMBL/GenBank/DDBJ whole genome shotgun (WGS) entry which is preliminary data.</text>
</comment>
<evidence type="ECO:0000313" key="4">
    <source>
        <dbReference type="Proteomes" id="UP001465976"/>
    </source>
</evidence>
<dbReference type="PANTHER" id="PTHR11932">
    <property type="entry name" value="CULLIN"/>
    <property type="match status" value="1"/>
</dbReference>
<comment type="similarity">
    <text evidence="1">Belongs to the cullin family.</text>
</comment>
<dbReference type="SUPFAM" id="SSF74788">
    <property type="entry name" value="Cullin repeat-like"/>
    <property type="match status" value="1"/>
</dbReference>
<reference evidence="3 4" key="1">
    <citation type="submission" date="2024-02" db="EMBL/GenBank/DDBJ databases">
        <title>A draft genome for the cacao thread blight pathogen Marasmius crinis-equi.</title>
        <authorList>
            <person name="Cohen S.P."/>
            <person name="Baruah I.K."/>
            <person name="Amoako-Attah I."/>
            <person name="Bukari Y."/>
            <person name="Meinhardt L.W."/>
            <person name="Bailey B.A."/>
        </authorList>
    </citation>
    <scope>NUCLEOTIDE SEQUENCE [LARGE SCALE GENOMIC DNA]</scope>
    <source>
        <strain evidence="3 4">GH-76</strain>
    </source>
</reference>